<dbReference type="InterPro" id="IPR006629">
    <property type="entry name" value="LITAF"/>
</dbReference>
<dbReference type="AlphaFoldDB" id="A0AAV8YY80"/>
<dbReference type="PROSITE" id="PS51837">
    <property type="entry name" value="LITAF"/>
    <property type="match status" value="1"/>
</dbReference>
<dbReference type="Pfam" id="PF10601">
    <property type="entry name" value="zf-LITAF-like"/>
    <property type="match status" value="1"/>
</dbReference>
<evidence type="ECO:0000256" key="1">
    <source>
        <dbReference type="SAM" id="Phobius"/>
    </source>
</evidence>
<accession>A0AAV8YY80</accession>
<gene>
    <name evidence="3" type="ORF">NQ318_012153</name>
</gene>
<protein>
    <recommendedName>
        <fullName evidence="2">LITAF domain-containing protein</fullName>
    </recommendedName>
</protein>
<evidence type="ECO:0000259" key="2">
    <source>
        <dbReference type="PROSITE" id="PS51837"/>
    </source>
</evidence>
<feature type="transmembrane region" description="Helical" evidence="1">
    <location>
        <begin position="135"/>
        <end position="158"/>
    </location>
</feature>
<dbReference type="Proteomes" id="UP001162162">
    <property type="component" value="Unassembled WGS sequence"/>
</dbReference>
<feature type="non-terminal residue" evidence="3">
    <location>
        <position position="1"/>
    </location>
</feature>
<keyword evidence="1" id="KW-0472">Membrane</keyword>
<proteinExistence type="predicted"/>
<organism evidence="3 4">
    <name type="scientific">Aromia moschata</name>
    <dbReference type="NCBI Taxonomy" id="1265417"/>
    <lineage>
        <taxon>Eukaryota</taxon>
        <taxon>Metazoa</taxon>
        <taxon>Ecdysozoa</taxon>
        <taxon>Arthropoda</taxon>
        <taxon>Hexapoda</taxon>
        <taxon>Insecta</taxon>
        <taxon>Pterygota</taxon>
        <taxon>Neoptera</taxon>
        <taxon>Endopterygota</taxon>
        <taxon>Coleoptera</taxon>
        <taxon>Polyphaga</taxon>
        <taxon>Cucujiformia</taxon>
        <taxon>Chrysomeloidea</taxon>
        <taxon>Cerambycidae</taxon>
        <taxon>Cerambycinae</taxon>
        <taxon>Callichromatini</taxon>
        <taxon>Aromia</taxon>
    </lineage>
</organism>
<name>A0AAV8YY80_9CUCU</name>
<keyword evidence="1" id="KW-0812">Transmembrane</keyword>
<feature type="domain" description="LITAF" evidence="2">
    <location>
        <begin position="97"/>
        <end position="180"/>
    </location>
</feature>
<evidence type="ECO:0000313" key="3">
    <source>
        <dbReference type="EMBL" id="KAJ8956988.1"/>
    </source>
</evidence>
<dbReference type="EMBL" id="JAPWTK010000026">
    <property type="protein sequence ID" value="KAJ8956988.1"/>
    <property type="molecule type" value="Genomic_DNA"/>
</dbReference>
<sequence length="203" mass="22611">VSEASRSPKEARLILMDCLKCQICGEKLTFNPYCPCSLGEHLIKKHPELRMTHFSIENTTTCSCCTCVEETNNKFKGPASAKMGGCPPKRGKPPDNKGGVYKTTVETWRPGPLKVTCPVCNQEDRPCIRKQRNKVAYSSLGALCMLSCWPLCFLPFLMPGGSKIQLYCKHCGTYLGEYNRKTGQLTTCCTDRNKKLKVPSDLC</sequence>
<keyword evidence="1" id="KW-1133">Transmembrane helix</keyword>
<reference evidence="3" key="1">
    <citation type="journal article" date="2023" name="Insect Mol. Biol.">
        <title>Genome sequencing provides insights into the evolution of gene families encoding plant cell wall-degrading enzymes in longhorned beetles.</title>
        <authorList>
            <person name="Shin N.R."/>
            <person name="Okamura Y."/>
            <person name="Kirsch R."/>
            <person name="Pauchet Y."/>
        </authorList>
    </citation>
    <scope>NUCLEOTIDE SEQUENCE</scope>
    <source>
        <strain evidence="3">AMC_N1</strain>
    </source>
</reference>
<comment type="caution">
    <text evidence="3">The sequence shown here is derived from an EMBL/GenBank/DDBJ whole genome shotgun (WGS) entry which is preliminary data.</text>
</comment>
<dbReference type="SMART" id="SM00714">
    <property type="entry name" value="LITAF"/>
    <property type="match status" value="1"/>
</dbReference>
<evidence type="ECO:0000313" key="4">
    <source>
        <dbReference type="Proteomes" id="UP001162162"/>
    </source>
</evidence>
<keyword evidence="4" id="KW-1185">Reference proteome</keyword>